<accession>J4CCV3</accession>
<evidence type="ECO:0000313" key="2">
    <source>
        <dbReference type="Proteomes" id="UP000003786"/>
    </source>
</evidence>
<dbReference type="GeneID" id="20714471"/>
<sequence>MESMKRDCPQTHKRLESLRIKKNVLMYSWNIFRALIYLLFCSKKYAYSEQTDEPVNFIIEPVHLNINSKSSKHDYHYNKTGNTETYTANKGFGIASVYVSSTCSRKVNTIWSAITNKEYANNVVLTSYDYKNMKDLRVFMINGQERMYTRKYNEPWTEVDLYRKIFVHLIMETMHDTYSYNTSGNNNYRTFDAKSPFLFCKIINLSSQTTTKKLWNATNANECAYKVIINNPGVGEKTDQITIFSSNGNIKHLALINFKWVEIFPWIVLNISLRESMYEYQYCKHENNVECYIPNGNFLFKAIRVVESQGMRNMNIEIWRGINSKFYSRMVFYAKSDKKNKYLVLILATNEFIVFHRSPKNKIWADRTNDPDIIKTLKGLGINLDKFIQTKEVIRRDKLKQRKPPRVDFAKWMQSLPFLSQKPETKEEPAVPEPSPSPEPIKLIVLDIAKMYGNSGYKIHYIHNKVIFIADKAYLFLRVQKGNELIWSSKDGYHPYQVVYKEVDGTPEIKVYLPDFKPTDPTPNP</sequence>
<proteinExistence type="predicted"/>
<dbReference type="RefSeq" id="XP_009690343.1">
    <property type="nucleotide sequence ID" value="XM_009692048.1"/>
</dbReference>
<gene>
    <name evidence="1" type="ORF">TOT_020000309</name>
</gene>
<reference evidence="1 2" key="1">
    <citation type="journal article" date="2012" name="MBio">
        <title>Comparative genome analysis of three eukaryotic parasites with differing abilities to transform leukocytes reveals key mediators of Theileria-induced leukocyte transformation.</title>
        <authorList>
            <person name="Hayashida K."/>
            <person name="Hara Y."/>
            <person name="Abe T."/>
            <person name="Yamasaki C."/>
            <person name="Toyoda A."/>
            <person name="Kosuge T."/>
            <person name="Suzuki Y."/>
            <person name="Sato Y."/>
            <person name="Kawashima S."/>
            <person name="Katayama T."/>
            <person name="Wakaguri H."/>
            <person name="Inoue N."/>
            <person name="Homma K."/>
            <person name="Tada-Umezaki M."/>
            <person name="Yagi Y."/>
            <person name="Fujii Y."/>
            <person name="Habara T."/>
            <person name="Kanehisa M."/>
            <person name="Watanabe H."/>
            <person name="Ito K."/>
            <person name="Gojobori T."/>
            <person name="Sugawara H."/>
            <person name="Imanishi T."/>
            <person name="Weir W."/>
            <person name="Gardner M."/>
            <person name="Pain A."/>
            <person name="Shiels B."/>
            <person name="Hattori M."/>
            <person name="Nene V."/>
            <person name="Sugimoto C."/>
        </authorList>
    </citation>
    <scope>NUCLEOTIDE SEQUENCE [LARGE SCALE GENOMIC DNA]</scope>
    <source>
        <strain evidence="1 2">Shintoku</strain>
    </source>
</reference>
<evidence type="ECO:0000313" key="1">
    <source>
        <dbReference type="EMBL" id="BAM40042.1"/>
    </source>
</evidence>
<dbReference type="AlphaFoldDB" id="J4CCV3"/>
<protein>
    <submittedName>
        <fullName evidence="1">Uncharacterized protein</fullName>
    </submittedName>
</protein>
<keyword evidence="2" id="KW-1185">Reference proteome</keyword>
<organism evidence="1 2">
    <name type="scientific">Theileria orientalis strain Shintoku</name>
    <dbReference type="NCBI Taxonomy" id="869250"/>
    <lineage>
        <taxon>Eukaryota</taxon>
        <taxon>Sar</taxon>
        <taxon>Alveolata</taxon>
        <taxon>Apicomplexa</taxon>
        <taxon>Aconoidasida</taxon>
        <taxon>Piroplasmida</taxon>
        <taxon>Theileriidae</taxon>
        <taxon>Theileria</taxon>
    </lineage>
</organism>
<name>J4CCV3_THEOR</name>
<dbReference type="KEGG" id="tot:TOT_020000309"/>
<dbReference type="OrthoDB" id="10421218at2759"/>
<dbReference type="Proteomes" id="UP000003786">
    <property type="component" value="Chromosome 2"/>
</dbReference>
<dbReference type="EMBL" id="AP011947">
    <property type="protein sequence ID" value="BAM40042.1"/>
    <property type="molecule type" value="Genomic_DNA"/>
</dbReference>
<dbReference type="VEuPathDB" id="PiroplasmaDB:TOT_020000309"/>